<sequence>MGDSAAKLANGRRHLLNHVRCPSPTDDHTLPAKLGASKCSPQGDLLDSVSPKEQLAPYAPLQPLLSPRLIKPLLFFTGTPETAMIQPLSSEAPTPPSRPSSSAPPLPPPPPSPSACSVTPPTPPTTFTTSTITDLSSISPASETTIDDNAAGSVSEGLSAFGSTGNNGSNINPIKVGLPAIVGGVVLFLGIFVTGAFLC</sequence>
<evidence type="ECO:0000256" key="2">
    <source>
        <dbReference type="SAM" id="Phobius"/>
    </source>
</evidence>
<feature type="compositionally biased region" description="Pro residues" evidence="1">
    <location>
        <begin position="93"/>
        <end position="113"/>
    </location>
</feature>
<comment type="caution">
    <text evidence="3">The sequence shown here is derived from an EMBL/GenBank/DDBJ whole genome shotgun (WGS) entry which is preliminary data.</text>
</comment>
<feature type="transmembrane region" description="Helical" evidence="2">
    <location>
        <begin position="176"/>
        <end position="198"/>
    </location>
</feature>
<evidence type="ECO:0000313" key="3">
    <source>
        <dbReference type="EMBL" id="KXX76620.1"/>
    </source>
</evidence>
<keyword evidence="4" id="KW-1185">Reference proteome</keyword>
<accession>A0A175W034</accession>
<name>A0A175W034_9PEZI</name>
<evidence type="ECO:0000313" key="4">
    <source>
        <dbReference type="Proteomes" id="UP000078237"/>
    </source>
</evidence>
<dbReference type="Proteomes" id="UP000078237">
    <property type="component" value="Unassembled WGS sequence"/>
</dbReference>
<evidence type="ECO:0000256" key="1">
    <source>
        <dbReference type="SAM" id="MobiDB-lite"/>
    </source>
</evidence>
<dbReference type="AlphaFoldDB" id="A0A175W034"/>
<protein>
    <submittedName>
        <fullName evidence="3">Uncharacterized protein</fullName>
    </submittedName>
</protein>
<organism evidence="3 4">
    <name type="scientific">Madurella mycetomatis</name>
    <dbReference type="NCBI Taxonomy" id="100816"/>
    <lineage>
        <taxon>Eukaryota</taxon>
        <taxon>Fungi</taxon>
        <taxon>Dikarya</taxon>
        <taxon>Ascomycota</taxon>
        <taxon>Pezizomycotina</taxon>
        <taxon>Sordariomycetes</taxon>
        <taxon>Sordariomycetidae</taxon>
        <taxon>Sordariales</taxon>
        <taxon>Sordariales incertae sedis</taxon>
        <taxon>Madurella</taxon>
    </lineage>
</organism>
<feature type="region of interest" description="Disordered" evidence="1">
    <location>
        <begin position="18"/>
        <end position="48"/>
    </location>
</feature>
<dbReference type="EMBL" id="LCTW02000201">
    <property type="protein sequence ID" value="KXX76620.1"/>
    <property type="molecule type" value="Genomic_DNA"/>
</dbReference>
<feature type="compositionally biased region" description="Low complexity" evidence="1">
    <location>
        <begin position="114"/>
        <end position="140"/>
    </location>
</feature>
<feature type="region of interest" description="Disordered" evidence="1">
    <location>
        <begin position="86"/>
        <end position="149"/>
    </location>
</feature>
<keyword evidence="2" id="KW-1133">Transmembrane helix</keyword>
<gene>
    <name evidence="3" type="ORF">MMYC01_206532</name>
</gene>
<dbReference type="VEuPathDB" id="FungiDB:MMYC01_206532"/>
<proteinExistence type="predicted"/>
<keyword evidence="2" id="KW-0472">Membrane</keyword>
<keyword evidence="2" id="KW-0812">Transmembrane</keyword>
<reference evidence="3 4" key="1">
    <citation type="journal article" date="2016" name="Genome Announc.">
        <title>Genome Sequence of Madurella mycetomatis mm55, Isolated from a Human Mycetoma Case in Sudan.</title>
        <authorList>
            <person name="Smit S."/>
            <person name="Derks M.F."/>
            <person name="Bervoets S."/>
            <person name="Fahal A."/>
            <person name="van Leeuwen W."/>
            <person name="van Belkum A."/>
            <person name="van de Sande W.W."/>
        </authorList>
    </citation>
    <scope>NUCLEOTIDE SEQUENCE [LARGE SCALE GENOMIC DNA]</scope>
    <source>
        <strain evidence="4">mm55</strain>
    </source>
</reference>